<reference evidence="1" key="2">
    <citation type="submission" date="2025-09" db="UniProtKB">
        <authorList>
            <consortium name="Ensembl"/>
        </authorList>
    </citation>
    <scope>IDENTIFICATION</scope>
</reference>
<evidence type="ECO:0000313" key="2">
    <source>
        <dbReference type="Proteomes" id="UP000261500"/>
    </source>
</evidence>
<accession>A0A3B3UMB2</accession>
<dbReference type="GeneTree" id="ENSGT00990000204094"/>
<dbReference type="STRING" id="48699.ENSPLAP00000013831"/>
<dbReference type="Ensembl" id="ENSPLAT00000021956.1">
    <property type="protein sequence ID" value="ENSPLAP00000013831.1"/>
    <property type="gene ID" value="ENSPLAG00000017400.1"/>
</dbReference>
<reference evidence="1" key="1">
    <citation type="submission" date="2025-08" db="UniProtKB">
        <authorList>
            <consortium name="Ensembl"/>
        </authorList>
    </citation>
    <scope>IDENTIFICATION</scope>
</reference>
<proteinExistence type="predicted"/>
<protein>
    <submittedName>
        <fullName evidence="1">Uncharacterized protein</fullName>
    </submittedName>
</protein>
<sequence length="118" mass="13244">MKGMQVGLLIACEGGEQGAVPHQVLDVEETIVVHNIKDMTLGFATLMCVIYCVNLKYPDDMKDSFEFLQRVVMKIKPDQASARVHGCLDFKTLIMVARCIDFALPLLNVVRIFLKIMV</sequence>
<keyword evidence="2" id="KW-1185">Reference proteome</keyword>
<dbReference type="Proteomes" id="UP000261500">
    <property type="component" value="Unplaced"/>
</dbReference>
<evidence type="ECO:0000313" key="1">
    <source>
        <dbReference type="Ensembl" id="ENSPLAP00000013831.1"/>
    </source>
</evidence>
<dbReference type="AlphaFoldDB" id="A0A3B3UMB2"/>
<name>A0A3B3UMB2_9TELE</name>
<organism evidence="1 2">
    <name type="scientific">Poecilia latipinna</name>
    <name type="common">sailfin molly</name>
    <dbReference type="NCBI Taxonomy" id="48699"/>
    <lineage>
        <taxon>Eukaryota</taxon>
        <taxon>Metazoa</taxon>
        <taxon>Chordata</taxon>
        <taxon>Craniata</taxon>
        <taxon>Vertebrata</taxon>
        <taxon>Euteleostomi</taxon>
        <taxon>Actinopterygii</taxon>
        <taxon>Neopterygii</taxon>
        <taxon>Teleostei</taxon>
        <taxon>Neoteleostei</taxon>
        <taxon>Acanthomorphata</taxon>
        <taxon>Ovalentaria</taxon>
        <taxon>Atherinomorphae</taxon>
        <taxon>Cyprinodontiformes</taxon>
        <taxon>Poeciliidae</taxon>
        <taxon>Poeciliinae</taxon>
        <taxon>Poecilia</taxon>
    </lineage>
</organism>